<dbReference type="GO" id="GO:0005743">
    <property type="term" value="C:mitochondrial inner membrane"/>
    <property type="evidence" value="ECO:0007669"/>
    <property type="project" value="UniProtKB-SubCell"/>
</dbReference>
<dbReference type="PROSITE" id="PS50857">
    <property type="entry name" value="COX2_CUA"/>
    <property type="match status" value="1"/>
</dbReference>
<dbReference type="InterPro" id="IPR001505">
    <property type="entry name" value="Copper_CuA"/>
</dbReference>
<dbReference type="SUPFAM" id="SSF81464">
    <property type="entry name" value="Cytochrome c oxidase subunit II-like, transmembrane region"/>
    <property type="match status" value="1"/>
</dbReference>
<geneLocation type="mitochondrion" evidence="18"/>
<dbReference type="PROSITE" id="PS50999">
    <property type="entry name" value="COX2_TM"/>
    <property type="match status" value="1"/>
</dbReference>
<dbReference type="InterPro" id="IPR034210">
    <property type="entry name" value="CcO_II_C"/>
</dbReference>
<dbReference type="PROSITE" id="PS00078">
    <property type="entry name" value="COX2"/>
    <property type="match status" value="1"/>
</dbReference>
<evidence type="ECO:0000259" key="17">
    <source>
        <dbReference type="PROSITE" id="PS50999"/>
    </source>
</evidence>
<protein>
    <recommendedName>
        <fullName evidence="14">Cytochrome c oxidase subunit 2</fullName>
    </recommendedName>
</protein>
<evidence type="ECO:0000256" key="13">
    <source>
        <dbReference type="ARBA" id="ARBA00049512"/>
    </source>
</evidence>
<dbReference type="Proteomes" id="UP000030693">
    <property type="component" value="Mitochondrion MT"/>
</dbReference>
<comment type="cofactor">
    <cofactor evidence="14">
        <name>Cu cation</name>
        <dbReference type="ChEBI" id="CHEBI:23378"/>
    </cofactor>
    <text evidence="14">Binds a copper A center.</text>
</comment>
<dbReference type="InterPro" id="IPR045187">
    <property type="entry name" value="CcO_II"/>
</dbReference>
<dbReference type="GO" id="GO:0016491">
    <property type="term" value="F:oxidoreductase activity"/>
    <property type="evidence" value="ECO:0007669"/>
    <property type="project" value="InterPro"/>
</dbReference>
<keyword evidence="5 14" id="KW-0812">Transmembrane</keyword>
<dbReference type="PANTHER" id="PTHR22888:SF9">
    <property type="entry name" value="CYTOCHROME C OXIDASE SUBUNIT 2"/>
    <property type="match status" value="1"/>
</dbReference>
<evidence type="ECO:0000256" key="10">
    <source>
        <dbReference type="ARBA" id="ARBA00023008"/>
    </source>
</evidence>
<dbReference type="InterPro" id="IPR002429">
    <property type="entry name" value="CcO_II-like_C"/>
</dbReference>
<keyword evidence="3 14" id="KW-0813">Transport</keyword>
<accession>A0A058YZ79</accession>
<evidence type="ECO:0000256" key="2">
    <source>
        <dbReference type="ARBA" id="ARBA00007866"/>
    </source>
</evidence>
<evidence type="ECO:0000256" key="7">
    <source>
        <dbReference type="ARBA" id="ARBA00022967"/>
    </source>
</evidence>
<dbReference type="InterPro" id="IPR036257">
    <property type="entry name" value="Cyt_c_oxidase_su2_TM_sf"/>
</dbReference>
<dbReference type="GO" id="GO:1902494">
    <property type="term" value="C:catalytic complex"/>
    <property type="evidence" value="ECO:0007669"/>
    <property type="project" value="UniProtKB-ARBA"/>
</dbReference>
<organism evidence="18">
    <name type="scientific">Fonticula alba</name>
    <name type="common">Slime mold</name>
    <dbReference type="NCBI Taxonomy" id="691883"/>
    <lineage>
        <taxon>Eukaryota</taxon>
        <taxon>Rotosphaerida</taxon>
        <taxon>Fonticulaceae</taxon>
        <taxon>Fonticula</taxon>
    </lineage>
</organism>
<keyword evidence="14" id="KW-0999">Mitochondrion inner membrane</keyword>
<comment type="similarity">
    <text evidence="2 14">Belongs to the cytochrome c oxidase subunit 2 family.</text>
</comment>
<keyword evidence="9 15" id="KW-1133">Transmembrane helix</keyword>
<evidence type="ECO:0000256" key="5">
    <source>
        <dbReference type="ARBA" id="ARBA00022692"/>
    </source>
</evidence>
<keyword evidence="4 14" id="KW-0679">Respiratory chain</keyword>
<evidence type="ECO:0000256" key="14">
    <source>
        <dbReference type="RuleBase" id="RU000457"/>
    </source>
</evidence>
<dbReference type="OMA" id="WSYEYTD"/>
<dbReference type="AlphaFoldDB" id="A0A058YZ79"/>
<dbReference type="GeneID" id="20531120"/>
<evidence type="ECO:0000256" key="8">
    <source>
        <dbReference type="ARBA" id="ARBA00022982"/>
    </source>
</evidence>
<dbReference type="PRINTS" id="PR01166">
    <property type="entry name" value="CYCOXIDASEII"/>
</dbReference>
<dbReference type="RefSeq" id="XP_009498409.1">
    <property type="nucleotide sequence ID" value="NW_009243181.1"/>
</dbReference>
<dbReference type="STRING" id="691883.A0A058YZ79"/>
<dbReference type="GO" id="GO:0004129">
    <property type="term" value="F:cytochrome-c oxidase activity"/>
    <property type="evidence" value="ECO:0007669"/>
    <property type="project" value="UniProtKB-EC"/>
</dbReference>
<evidence type="ECO:0000256" key="1">
    <source>
        <dbReference type="ARBA" id="ARBA00004225"/>
    </source>
</evidence>
<dbReference type="OrthoDB" id="539285at2759"/>
<reference evidence="18" key="1">
    <citation type="submission" date="2013-04" db="EMBL/GenBank/DDBJ databases">
        <title>The Genome Sequence of Fonticula alba ATCC 38817.</title>
        <authorList>
            <consortium name="The Broad Institute Genomics Platform"/>
            <person name="Russ C."/>
            <person name="Cuomo C."/>
            <person name="Burger G."/>
            <person name="Gray M.W."/>
            <person name="Holland P.W.H."/>
            <person name="King N."/>
            <person name="Lang F.B.F."/>
            <person name="Roger A.J."/>
            <person name="Ruiz-Trillo I."/>
            <person name="Brown M."/>
            <person name="Walker B."/>
            <person name="Young S."/>
            <person name="Zeng Q."/>
            <person name="Gargeya S."/>
            <person name="Fitzgerald M."/>
            <person name="Haas B."/>
            <person name="Abouelleil A."/>
            <person name="Allen A.W."/>
            <person name="Alvarado L."/>
            <person name="Arachchi H.M."/>
            <person name="Berlin A.M."/>
            <person name="Chapman S.B."/>
            <person name="Gainer-Dewar J."/>
            <person name="Goldberg J."/>
            <person name="Griggs A."/>
            <person name="Gujja S."/>
            <person name="Hansen M."/>
            <person name="Howarth C."/>
            <person name="Imamovic A."/>
            <person name="Ireland A."/>
            <person name="Larimer J."/>
            <person name="McCowan C."/>
            <person name="Murphy C."/>
            <person name="Pearson M."/>
            <person name="Poon T.W."/>
            <person name="Priest M."/>
            <person name="Roberts A."/>
            <person name="Saif S."/>
            <person name="Shea T."/>
            <person name="Sisk P."/>
            <person name="Sykes S."/>
            <person name="Wortman J."/>
            <person name="Nusbaum C."/>
            <person name="Birren B."/>
        </authorList>
    </citation>
    <scope>NUCLEOTIDE SEQUENCE [LARGE SCALE GENOMIC DNA]</scope>
    <source>
        <strain evidence="18">ATCC 38817</strain>
    </source>
</reference>
<keyword evidence="10 14" id="KW-0186">Copper</keyword>
<dbReference type="InterPro" id="IPR014222">
    <property type="entry name" value="Cyt_c_oxidase_su2"/>
</dbReference>
<evidence type="ECO:0000256" key="12">
    <source>
        <dbReference type="ARBA" id="ARBA00023136"/>
    </source>
</evidence>
<evidence type="ECO:0000313" key="18">
    <source>
        <dbReference type="EMBL" id="KCV67186.1"/>
    </source>
</evidence>
<evidence type="ECO:0000256" key="11">
    <source>
        <dbReference type="ARBA" id="ARBA00023128"/>
    </source>
</evidence>
<keyword evidence="19" id="KW-1185">Reference proteome</keyword>
<dbReference type="FunFam" id="2.60.40.420:FF:000001">
    <property type="entry name" value="Cytochrome c oxidase subunit 2"/>
    <property type="match status" value="1"/>
</dbReference>
<dbReference type="PANTHER" id="PTHR22888">
    <property type="entry name" value="CYTOCHROME C OXIDASE, SUBUNIT II"/>
    <property type="match status" value="1"/>
</dbReference>
<evidence type="ECO:0000256" key="15">
    <source>
        <dbReference type="SAM" id="Phobius"/>
    </source>
</evidence>
<dbReference type="GO" id="GO:0005507">
    <property type="term" value="F:copper ion binding"/>
    <property type="evidence" value="ECO:0007669"/>
    <property type="project" value="InterPro"/>
</dbReference>
<dbReference type="EMBL" id="KB932304">
    <property type="protein sequence ID" value="KCV67186.1"/>
    <property type="molecule type" value="Genomic_DNA"/>
</dbReference>
<evidence type="ECO:0000259" key="16">
    <source>
        <dbReference type="PROSITE" id="PS50857"/>
    </source>
</evidence>
<feature type="transmembrane region" description="Helical" evidence="15">
    <location>
        <begin position="72"/>
        <end position="94"/>
    </location>
</feature>
<dbReference type="InterPro" id="IPR008972">
    <property type="entry name" value="Cupredoxin"/>
</dbReference>
<comment type="function">
    <text evidence="14">Component of the cytochrome c oxidase, the last enzyme in the mitochondrial electron transport chain which drives oxidative phosphorylation. The respiratory chain contains 3 multisubunit complexes succinate dehydrogenase (complex II, CII), ubiquinol-cytochrome c oxidoreductase (cytochrome b-c1 complex, complex III, CIII) and cytochrome c oxidase (complex IV, CIV), that cooperate to transfer electrons derived from NADH and succinate to molecular oxygen, creating an electrochemical gradient over the inner membrane that drives transmembrane transport and the ATP synthase. Cytochrome c oxidase is the component of the respiratory chain that catalyzes the reduction of oxygen to water. Electrons originating from reduced cytochrome c in the intermembrane space (IMS) are transferred via the dinuclear copper A center (CU(A)) of subunit 2 and heme A of subunit 1 to the active site in subunit 1, a binuclear center (BNC) formed by heme A3 and copper B (CU(B)). The BNC reduces molecular oxygen to 2 water molecules using 4 electrons from cytochrome c in the IMS and 4 protons from the mitochondrial matrix.</text>
</comment>
<dbReference type="CDD" id="cd13912">
    <property type="entry name" value="CcO_II_C"/>
    <property type="match status" value="1"/>
</dbReference>
<feature type="domain" description="Cytochrome oxidase subunit II transmembrane region profile" evidence="17">
    <location>
        <begin position="6"/>
        <end position="100"/>
    </location>
</feature>
<evidence type="ECO:0000313" key="19">
    <source>
        <dbReference type="Proteomes" id="UP000030693"/>
    </source>
</evidence>
<evidence type="ECO:0000256" key="4">
    <source>
        <dbReference type="ARBA" id="ARBA00022660"/>
    </source>
</evidence>
<dbReference type="Gene3D" id="1.10.287.90">
    <property type="match status" value="1"/>
</dbReference>
<dbReference type="FunFam" id="1.10.287.90:FF:000004">
    <property type="entry name" value="Cytochrome c oxidase subunit 2"/>
    <property type="match status" value="1"/>
</dbReference>
<keyword evidence="11 14" id="KW-0496">Mitochondrion</keyword>
<dbReference type="GO" id="GO:1902495">
    <property type="term" value="C:transmembrane transporter complex"/>
    <property type="evidence" value="ECO:0007669"/>
    <property type="project" value="UniProtKB-ARBA"/>
</dbReference>
<keyword evidence="7" id="KW-1278">Translocase</keyword>
<feature type="transmembrane region" description="Helical" evidence="15">
    <location>
        <begin position="32"/>
        <end position="52"/>
    </location>
</feature>
<comment type="catalytic activity">
    <reaction evidence="13">
        <text>4 Fe(II)-[cytochrome c] + O2 + 8 H(+)(in) = 4 Fe(III)-[cytochrome c] + 2 H2O + 4 H(+)(out)</text>
        <dbReference type="Rhea" id="RHEA:11436"/>
        <dbReference type="Rhea" id="RHEA-COMP:10350"/>
        <dbReference type="Rhea" id="RHEA-COMP:14399"/>
        <dbReference type="ChEBI" id="CHEBI:15377"/>
        <dbReference type="ChEBI" id="CHEBI:15378"/>
        <dbReference type="ChEBI" id="CHEBI:15379"/>
        <dbReference type="ChEBI" id="CHEBI:29033"/>
        <dbReference type="ChEBI" id="CHEBI:29034"/>
        <dbReference type="EC" id="7.1.1.9"/>
    </reaction>
    <physiologicalReaction direction="left-to-right" evidence="13">
        <dbReference type="Rhea" id="RHEA:11437"/>
    </physiologicalReaction>
</comment>
<dbReference type="SUPFAM" id="SSF49503">
    <property type="entry name" value="Cupredoxins"/>
    <property type="match status" value="1"/>
</dbReference>
<name>A0A058YZ79_FONAL</name>
<dbReference type="InterPro" id="IPR011759">
    <property type="entry name" value="Cyt_c_oxidase_su2_TM_dom"/>
</dbReference>
<evidence type="ECO:0000256" key="9">
    <source>
        <dbReference type="ARBA" id="ARBA00022989"/>
    </source>
</evidence>
<feature type="domain" description="Cytochrome oxidase subunit II copper A binding" evidence="16">
    <location>
        <begin position="101"/>
        <end position="235"/>
    </location>
</feature>
<keyword evidence="8 14" id="KW-0249">Electron transport</keyword>
<keyword evidence="6 14" id="KW-0479">Metal-binding</keyword>
<dbReference type="Gene3D" id="2.60.40.420">
    <property type="entry name" value="Cupredoxins - blue copper proteins"/>
    <property type="match status" value="1"/>
</dbReference>
<evidence type="ECO:0000256" key="3">
    <source>
        <dbReference type="ARBA" id="ARBA00022448"/>
    </source>
</evidence>
<dbReference type="Pfam" id="PF00116">
    <property type="entry name" value="COX2"/>
    <property type="match status" value="1"/>
</dbReference>
<dbReference type="NCBIfam" id="TIGR02866">
    <property type="entry name" value="CoxB"/>
    <property type="match status" value="1"/>
</dbReference>
<sequence>MMNLDIAYPLQYGFQDPATPVMQGIISLHDHIFFYLIVTTVFVTWILSVIIFEFKDEFFSHKYIRHGTLIEIIWTVTPAFILISIAFPSFRLLYLMDEVIDPAVTIKVVGHQWYWSYEYSDHAWSIEFDSYMLPTSDLELGQFRLLEVDNRMVVPMDTHVRLIITSSDVIHSWAVPSLGIKLDAIPGRLNQTSMIINREGVFFGQCSEICGVQHGFMPIVVESVKMDNYISWVNNMLDEA</sequence>
<gene>
    <name evidence="18" type="ORF">H696_09003</name>
</gene>
<proteinExistence type="inferred from homology"/>
<comment type="subcellular location">
    <subcellularLocation>
        <location evidence="14">Mitochondrion inner membrane</location>
        <topology evidence="14">Multi-pass membrane protein</topology>
    </subcellularLocation>
    <subcellularLocation>
        <location evidence="1">Mitochondrion membrane</location>
        <topology evidence="1">Multi-pass membrane protein</topology>
    </subcellularLocation>
</comment>
<evidence type="ECO:0000256" key="6">
    <source>
        <dbReference type="ARBA" id="ARBA00022723"/>
    </source>
</evidence>
<keyword evidence="12 14" id="KW-0472">Membrane</keyword>
<dbReference type="Pfam" id="PF02790">
    <property type="entry name" value="COX2_TM"/>
    <property type="match status" value="1"/>
</dbReference>
<dbReference type="GO" id="GO:0042773">
    <property type="term" value="P:ATP synthesis coupled electron transport"/>
    <property type="evidence" value="ECO:0007669"/>
    <property type="project" value="TreeGrafter"/>
</dbReference>